<dbReference type="AlphaFoldDB" id="A0AB34JCJ6"/>
<organism evidence="1 2">
    <name type="scientific">Prymnesium parvum</name>
    <name type="common">Toxic golden alga</name>
    <dbReference type="NCBI Taxonomy" id="97485"/>
    <lineage>
        <taxon>Eukaryota</taxon>
        <taxon>Haptista</taxon>
        <taxon>Haptophyta</taxon>
        <taxon>Prymnesiophyceae</taxon>
        <taxon>Prymnesiales</taxon>
        <taxon>Prymnesiaceae</taxon>
        <taxon>Prymnesium</taxon>
    </lineage>
</organism>
<name>A0AB34JCJ6_PRYPA</name>
<reference evidence="1 2" key="1">
    <citation type="journal article" date="2024" name="Science">
        <title>Giant polyketide synthase enzymes in the biosynthesis of giant marine polyether toxins.</title>
        <authorList>
            <person name="Fallon T.R."/>
            <person name="Shende V.V."/>
            <person name="Wierzbicki I.H."/>
            <person name="Pendleton A.L."/>
            <person name="Watervoot N.F."/>
            <person name="Auber R.P."/>
            <person name="Gonzalez D.J."/>
            <person name="Wisecaver J.H."/>
            <person name="Moore B.S."/>
        </authorList>
    </citation>
    <scope>NUCLEOTIDE SEQUENCE [LARGE SCALE GENOMIC DNA]</scope>
    <source>
        <strain evidence="1 2">12B1</strain>
    </source>
</reference>
<dbReference type="Proteomes" id="UP001515480">
    <property type="component" value="Unassembled WGS sequence"/>
</dbReference>
<comment type="caution">
    <text evidence="1">The sequence shown here is derived from an EMBL/GenBank/DDBJ whole genome shotgun (WGS) entry which is preliminary data.</text>
</comment>
<proteinExistence type="predicted"/>
<keyword evidence="2" id="KW-1185">Reference proteome</keyword>
<evidence type="ECO:0000313" key="2">
    <source>
        <dbReference type="Proteomes" id="UP001515480"/>
    </source>
</evidence>
<sequence>MPLYQYAVNATSLSLKLQPSLAAMMRALDGSHGAHGDVERECPAMWSGCLPLNRSSSLSSRRSARRWRTVLSISMFEPAWYVQETLENALAHTEESTLIVLHLSADTQYSASGSSKKHLEWLSEQERIEVSCFRHHVEAYTGAVLLSQLSNLQWARCRGLLRAATHVVFQASNMWWWREGMEAAVRRRNSSTPRITSEAECTTYVQVHARRRDGTHQMCFPVESRGEMRTKEGFLTDKCHVPPYAGLNFTVVNKHEGSFYATQDVLAAMDAIFDLTREQKATAKLLHALKYQKCAGQDSYAIKPDLFSSVWQLEELMLQTWVASFGRQAASDGETARSLAVTLEKRESRKWDVNCSAFCHFLIHRRQNVSYVDHYAVKYHFLRNLDRSAPKVALAHVLTSHAKAREKGVSDMMLPDSNVIVRNFLRTCLCGSVTELQTV</sequence>
<evidence type="ECO:0000313" key="1">
    <source>
        <dbReference type="EMBL" id="KAL1518620.1"/>
    </source>
</evidence>
<dbReference type="EMBL" id="JBGBPQ010000010">
    <property type="protein sequence ID" value="KAL1518620.1"/>
    <property type="molecule type" value="Genomic_DNA"/>
</dbReference>
<protein>
    <submittedName>
        <fullName evidence="1">Uncharacterized protein</fullName>
    </submittedName>
</protein>
<accession>A0AB34JCJ6</accession>
<gene>
    <name evidence="1" type="ORF">AB1Y20_002908</name>
</gene>